<sequence>MDENHINDSYKIPDNVPNQLCEFEGDHHVYQAIEDANEDETARLNYKEFGDTISFDATYRKNKHAMVFVPFVAIDNHKRTVVVGASLIRGETGPYFTWILNAFMKAHGSQPKFVITNQCLGMKQAIPIVFPDAKHRLCMWHITKKFPDKVKSYP</sequence>
<protein>
    <submittedName>
        <fullName evidence="1">Uncharacterized protein</fullName>
    </submittedName>
</protein>
<dbReference type="Proteomes" id="UP001055879">
    <property type="component" value="Linkage Group LG17"/>
</dbReference>
<evidence type="ECO:0000313" key="2">
    <source>
        <dbReference type="Proteomes" id="UP001055879"/>
    </source>
</evidence>
<evidence type="ECO:0000313" key="1">
    <source>
        <dbReference type="EMBL" id="KAI3667246.1"/>
    </source>
</evidence>
<proteinExistence type="predicted"/>
<keyword evidence="2" id="KW-1185">Reference proteome</keyword>
<dbReference type="EMBL" id="CM042063">
    <property type="protein sequence ID" value="KAI3667246.1"/>
    <property type="molecule type" value="Genomic_DNA"/>
</dbReference>
<reference evidence="2" key="1">
    <citation type="journal article" date="2022" name="Mol. Ecol. Resour.">
        <title>The genomes of chicory, endive, great burdock and yacon provide insights into Asteraceae palaeo-polyploidization history and plant inulin production.</title>
        <authorList>
            <person name="Fan W."/>
            <person name="Wang S."/>
            <person name="Wang H."/>
            <person name="Wang A."/>
            <person name="Jiang F."/>
            <person name="Liu H."/>
            <person name="Zhao H."/>
            <person name="Xu D."/>
            <person name="Zhang Y."/>
        </authorList>
    </citation>
    <scope>NUCLEOTIDE SEQUENCE [LARGE SCALE GENOMIC DNA]</scope>
    <source>
        <strain evidence="2">cv. Niubang</strain>
    </source>
</reference>
<accession>A0ACB8XLY6</accession>
<gene>
    <name evidence="1" type="ORF">L6452_42295</name>
</gene>
<reference evidence="1 2" key="2">
    <citation type="journal article" date="2022" name="Mol. Ecol. Resour.">
        <title>The genomes of chicory, endive, great burdock and yacon provide insights into Asteraceae paleo-polyploidization history and plant inulin production.</title>
        <authorList>
            <person name="Fan W."/>
            <person name="Wang S."/>
            <person name="Wang H."/>
            <person name="Wang A."/>
            <person name="Jiang F."/>
            <person name="Liu H."/>
            <person name="Zhao H."/>
            <person name="Xu D."/>
            <person name="Zhang Y."/>
        </authorList>
    </citation>
    <scope>NUCLEOTIDE SEQUENCE [LARGE SCALE GENOMIC DNA]</scope>
    <source>
        <strain evidence="2">cv. Niubang</strain>
    </source>
</reference>
<name>A0ACB8XLY6_ARCLA</name>
<comment type="caution">
    <text evidence="1">The sequence shown here is derived from an EMBL/GenBank/DDBJ whole genome shotgun (WGS) entry which is preliminary data.</text>
</comment>
<organism evidence="1 2">
    <name type="scientific">Arctium lappa</name>
    <name type="common">Greater burdock</name>
    <name type="synonym">Lappa major</name>
    <dbReference type="NCBI Taxonomy" id="4217"/>
    <lineage>
        <taxon>Eukaryota</taxon>
        <taxon>Viridiplantae</taxon>
        <taxon>Streptophyta</taxon>
        <taxon>Embryophyta</taxon>
        <taxon>Tracheophyta</taxon>
        <taxon>Spermatophyta</taxon>
        <taxon>Magnoliopsida</taxon>
        <taxon>eudicotyledons</taxon>
        <taxon>Gunneridae</taxon>
        <taxon>Pentapetalae</taxon>
        <taxon>asterids</taxon>
        <taxon>campanulids</taxon>
        <taxon>Asterales</taxon>
        <taxon>Asteraceae</taxon>
        <taxon>Carduoideae</taxon>
        <taxon>Cardueae</taxon>
        <taxon>Arctiinae</taxon>
        <taxon>Arctium</taxon>
    </lineage>
</organism>